<reference evidence="2 3" key="1">
    <citation type="submission" date="2011-02" db="EMBL/GenBank/DDBJ databases">
        <title>The Genome Sequence of Sphaeroforma arctica JP610.</title>
        <authorList>
            <consortium name="The Broad Institute Genome Sequencing Platform"/>
            <person name="Russ C."/>
            <person name="Cuomo C."/>
            <person name="Young S.K."/>
            <person name="Zeng Q."/>
            <person name="Gargeya S."/>
            <person name="Alvarado L."/>
            <person name="Berlin A."/>
            <person name="Chapman S.B."/>
            <person name="Chen Z."/>
            <person name="Freedman E."/>
            <person name="Gellesch M."/>
            <person name="Goldberg J."/>
            <person name="Griggs A."/>
            <person name="Gujja S."/>
            <person name="Heilman E."/>
            <person name="Heiman D."/>
            <person name="Howarth C."/>
            <person name="Mehta T."/>
            <person name="Neiman D."/>
            <person name="Pearson M."/>
            <person name="Roberts A."/>
            <person name="Saif S."/>
            <person name="Shea T."/>
            <person name="Shenoy N."/>
            <person name="Sisk P."/>
            <person name="Stolte C."/>
            <person name="Sykes S."/>
            <person name="White J."/>
            <person name="Yandava C."/>
            <person name="Burger G."/>
            <person name="Gray M.W."/>
            <person name="Holland P.W.H."/>
            <person name="King N."/>
            <person name="Lang F.B.F."/>
            <person name="Roger A.J."/>
            <person name="Ruiz-Trillo I."/>
            <person name="Haas B."/>
            <person name="Nusbaum C."/>
            <person name="Birren B."/>
        </authorList>
    </citation>
    <scope>NUCLEOTIDE SEQUENCE [LARGE SCALE GENOMIC DNA]</scope>
    <source>
        <strain evidence="2 3">JP610</strain>
    </source>
</reference>
<evidence type="ECO:0000313" key="2">
    <source>
        <dbReference type="EMBL" id="KNC74106.1"/>
    </source>
</evidence>
<protein>
    <submittedName>
        <fullName evidence="2">Uncharacterized protein</fullName>
    </submittedName>
</protein>
<dbReference type="RefSeq" id="XP_014148008.1">
    <property type="nucleotide sequence ID" value="XM_014292533.1"/>
</dbReference>
<evidence type="ECO:0000256" key="1">
    <source>
        <dbReference type="SAM" id="MobiDB-lite"/>
    </source>
</evidence>
<dbReference type="GeneID" id="25913843"/>
<keyword evidence="3" id="KW-1185">Reference proteome</keyword>
<name>A0A0L0FCC4_9EUKA</name>
<dbReference type="AlphaFoldDB" id="A0A0L0FCC4"/>
<organism evidence="2 3">
    <name type="scientific">Sphaeroforma arctica JP610</name>
    <dbReference type="NCBI Taxonomy" id="667725"/>
    <lineage>
        <taxon>Eukaryota</taxon>
        <taxon>Ichthyosporea</taxon>
        <taxon>Ichthyophonida</taxon>
        <taxon>Sphaeroforma</taxon>
    </lineage>
</organism>
<feature type="compositionally biased region" description="Polar residues" evidence="1">
    <location>
        <begin position="89"/>
        <end position="115"/>
    </location>
</feature>
<accession>A0A0L0FCC4</accession>
<evidence type="ECO:0000313" key="3">
    <source>
        <dbReference type="Proteomes" id="UP000054560"/>
    </source>
</evidence>
<dbReference type="Proteomes" id="UP000054560">
    <property type="component" value="Unassembled WGS sequence"/>
</dbReference>
<sequence>MVPPPNSLVLWLPGVVHAEVKIKNERVMSRDDISFQNNKKARARHVQDNVVYGKKTQFGKRRDILPAENPRFIEAVKDAQNRVEPLDGSKSTHNTKPTAQLETRFANTRTQAEEN</sequence>
<proteinExistence type="predicted"/>
<dbReference type="EMBL" id="KQ244756">
    <property type="protein sequence ID" value="KNC74106.1"/>
    <property type="molecule type" value="Genomic_DNA"/>
</dbReference>
<gene>
    <name evidence="2" type="ORF">SARC_13339</name>
</gene>
<feature type="region of interest" description="Disordered" evidence="1">
    <location>
        <begin position="83"/>
        <end position="115"/>
    </location>
</feature>